<protein>
    <submittedName>
        <fullName evidence="8">Phenylacetone monooxygenase</fullName>
        <ecNumber evidence="8">1.14.13.92</ecNumber>
    </submittedName>
</protein>
<dbReference type="SUPFAM" id="SSF51905">
    <property type="entry name" value="FAD/NAD(P)-binding domain"/>
    <property type="match status" value="2"/>
</dbReference>
<evidence type="ECO:0000313" key="8">
    <source>
        <dbReference type="EMBL" id="CAG2153419.1"/>
    </source>
</evidence>
<evidence type="ECO:0000256" key="4">
    <source>
        <dbReference type="ARBA" id="ARBA00022827"/>
    </source>
</evidence>
<dbReference type="RefSeq" id="WP_244873952.1">
    <property type="nucleotide sequence ID" value="NZ_CAJPVI010000028.1"/>
</dbReference>
<dbReference type="PRINTS" id="PR00411">
    <property type="entry name" value="PNDRDTASEI"/>
</dbReference>
<dbReference type="InterPro" id="IPR050775">
    <property type="entry name" value="FAD-binding_Monooxygenases"/>
</dbReference>
<comment type="caution">
    <text evidence="8">The sequence shown here is derived from an EMBL/GenBank/DDBJ whole genome shotgun (WGS) entry which is preliminary data.</text>
</comment>
<organism evidence="8 9">
    <name type="scientific">Cupriavidus numazuensis</name>
    <dbReference type="NCBI Taxonomy" id="221992"/>
    <lineage>
        <taxon>Bacteria</taxon>
        <taxon>Pseudomonadati</taxon>
        <taxon>Pseudomonadota</taxon>
        <taxon>Betaproteobacteria</taxon>
        <taxon>Burkholderiales</taxon>
        <taxon>Burkholderiaceae</taxon>
        <taxon>Cupriavidus</taxon>
    </lineage>
</organism>
<dbReference type="EMBL" id="CAJPVI010000028">
    <property type="protein sequence ID" value="CAG2153419.1"/>
    <property type="molecule type" value="Genomic_DNA"/>
</dbReference>
<dbReference type="PANTHER" id="PTHR43098">
    <property type="entry name" value="L-ORNITHINE N(5)-MONOOXYGENASE-RELATED"/>
    <property type="match status" value="1"/>
</dbReference>
<keyword evidence="4" id="KW-0274">FAD</keyword>
<comment type="cofactor">
    <cofactor evidence="1">
        <name>FAD</name>
        <dbReference type="ChEBI" id="CHEBI:57692"/>
    </cofactor>
</comment>
<keyword evidence="6 8" id="KW-0560">Oxidoreductase</keyword>
<keyword evidence="5" id="KW-0521">NADP</keyword>
<proteinExistence type="inferred from homology"/>
<comment type="similarity">
    <text evidence="2">Belongs to the FAD-binding monooxygenase family.</text>
</comment>
<dbReference type="InterPro" id="IPR036188">
    <property type="entry name" value="FAD/NAD-bd_sf"/>
</dbReference>
<evidence type="ECO:0000256" key="6">
    <source>
        <dbReference type="ARBA" id="ARBA00023002"/>
    </source>
</evidence>
<evidence type="ECO:0000256" key="5">
    <source>
        <dbReference type="ARBA" id="ARBA00022857"/>
    </source>
</evidence>
<name>A0ABM8TLF6_9BURK</name>
<keyword evidence="3" id="KW-0285">Flavoprotein</keyword>
<sequence>MSASKSSVSMDQHEVDVIIVGAGFGGLYSIYKLRELGFRVQAFDAAPSVGGTWFWNRYPGARCDVESLQYSFSFSEQLQAEWRWTERYAAQSEILRYLEHVADRFDLRPYIQLNTRVKSACFNEATGRWDIQTDDDKRWSAAFCVMATGPLSQPQLPDIPAIATFEGRAFHTSRWPEEQVDFTGQRVGVIGTGSTGVQLIPALAESAKEVVVFQRTPNFVVPAVNRALKDNELEFWRKHYPQIRHDERFSRTGVWDPLRGTRSAMEFNDAEREYLYRAAWDRGGFGFQATFPDLLTNMEANKTAADFVRARIREAVKDPETAEALCPKDYPFAAKRLCVYSGYYETFNKPNVRLVDLRREPIKRVTPQGVTTDKSDIPLDVLVFATGFDALTGALKNIDIRGRKDKSLRTLWSDGPVSYLGLCVAGFPNLFMLSGPGSPAALSNAVVTIEHHVDLVARCLNDLRTKGMTHIEATGEAQREWCDEVRALADQTLMTQAKSWYNRPPQEGKPRIFVPFVGGVGVYRERCDDIITSGYEGFDLYAHGVEAMRAAAQTATPSACIIAGE</sequence>
<keyword evidence="7 8" id="KW-0503">Monooxygenase</keyword>
<accession>A0ABM8TLF6</accession>
<reference evidence="8 9" key="1">
    <citation type="submission" date="2021-03" db="EMBL/GenBank/DDBJ databases">
        <authorList>
            <person name="Peeters C."/>
        </authorList>
    </citation>
    <scope>NUCLEOTIDE SEQUENCE [LARGE SCALE GENOMIC DNA]</scope>
    <source>
        <strain evidence="8 9">LMG 26411</strain>
    </source>
</reference>
<dbReference type="GO" id="GO:0033776">
    <property type="term" value="F:phenylacetone monooxygenase activity"/>
    <property type="evidence" value="ECO:0007669"/>
    <property type="project" value="UniProtKB-EC"/>
</dbReference>
<dbReference type="PANTHER" id="PTHR43098:SF3">
    <property type="entry name" value="L-ORNITHINE N(5)-MONOOXYGENASE-RELATED"/>
    <property type="match status" value="1"/>
</dbReference>
<evidence type="ECO:0000256" key="2">
    <source>
        <dbReference type="ARBA" id="ARBA00010139"/>
    </source>
</evidence>
<evidence type="ECO:0000256" key="1">
    <source>
        <dbReference type="ARBA" id="ARBA00001974"/>
    </source>
</evidence>
<dbReference type="InterPro" id="IPR020946">
    <property type="entry name" value="Flavin_mOase-like"/>
</dbReference>
<evidence type="ECO:0000256" key="7">
    <source>
        <dbReference type="ARBA" id="ARBA00023033"/>
    </source>
</evidence>
<gene>
    <name evidence="8" type="primary">pamO_4</name>
    <name evidence="8" type="ORF">LMG26411_04410</name>
</gene>
<dbReference type="EC" id="1.14.13.92" evidence="8"/>
<evidence type="ECO:0000256" key="3">
    <source>
        <dbReference type="ARBA" id="ARBA00022630"/>
    </source>
</evidence>
<dbReference type="Gene3D" id="3.50.50.60">
    <property type="entry name" value="FAD/NAD(P)-binding domain"/>
    <property type="match status" value="2"/>
</dbReference>
<evidence type="ECO:0000313" key="9">
    <source>
        <dbReference type="Proteomes" id="UP000672657"/>
    </source>
</evidence>
<keyword evidence="9" id="KW-1185">Reference proteome</keyword>
<dbReference type="Proteomes" id="UP000672657">
    <property type="component" value="Unassembled WGS sequence"/>
</dbReference>
<dbReference type="Pfam" id="PF00743">
    <property type="entry name" value="FMO-like"/>
    <property type="match status" value="1"/>
</dbReference>